<accession>A0ACB9EYF9</accession>
<comment type="caution">
    <text evidence="1">The sequence shown here is derived from an EMBL/GenBank/DDBJ whole genome shotgun (WGS) entry which is preliminary data.</text>
</comment>
<keyword evidence="2" id="KW-1185">Reference proteome</keyword>
<name>A0ACB9EYF9_CICIN</name>
<sequence>MDENRRLISSSAPYLPPKISIPASSTVENLFAGGGGGAEASPGPMTLISNFFSENDRESDYRSFSQLLAGAMSSPAQVPGSVPPRDVDASSSSLENTGGGGGGGRGVDFQFNNTGRPSSLTVTQATMFTIPPGLSPAILLNSPGFFPPAQGSYGTSHQQPSSQFTAQVAQLPPKATTHHRLPPPMADQYTTKPELSNSGSHSQPPTADKPAEDGYNWRKYGQKQVKGSEYPRSYYRCTHPQCPVKKKVERSLDGLVTEIIYKGKHNHQPPRPIGTSGEFESFKGPTHKFNDSREDSLTMNDQESAHEQSSDSDGASDDVAKPQAKKRNVEVKAFDPVSSHRTVTEPRIVVQATSEIDLLDDGYKWRKYGQKVVKGNSHPRSYYKCTSKGCNVRKHVERLASDPKAVITTYEGKHNHYVLAARKNSREPTKETTSQLWPQDPVGILRLKDERM</sequence>
<evidence type="ECO:0000313" key="1">
    <source>
        <dbReference type="EMBL" id="KAI3763670.1"/>
    </source>
</evidence>
<protein>
    <submittedName>
        <fullName evidence="1">Uncharacterized protein</fullName>
    </submittedName>
</protein>
<dbReference type="Proteomes" id="UP001055811">
    <property type="component" value="Linkage Group LG03"/>
</dbReference>
<organism evidence="1 2">
    <name type="scientific">Cichorium intybus</name>
    <name type="common">Chicory</name>
    <dbReference type="NCBI Taxonomy" id="13427"/>
    <lineage>
        <taxon>Eukaryota</taxon>
        <taxon>Viridiplantae</taxon>
        <taxon>Streptophyta</taxon>
        <taxon>Embryophyta</taxon>
        <taxon>Tracheophyta</taxon>
        <taxon>Spermatophyta</taxon>
        <taxon>Magnoliopsida</taxon>
        <taxon>eudicotyledons</taxon>
        <taxon>Gunneridae</taxon>
        <taxon>Pentapetalae</taxon>
        <taxon>asterids</taxon>
        <taxon>campanulids</taxon>
        <taxon>Asterales</taxon>
        <taxon>Asteraceae</taxon>
        <taxon>Cichorioideae</taxon>
        <taxon>Cichorieae</taxon>
        <taxon>Cichoriinae</taxon>
        <taxon>Cichorium</taxon>
    </lineage>
</organism>
<reference evidence="2" key="1">
    <citation type="journal article" date="2022" name="Mol. Ecol. Resour.">
        <title>The genomes of chicory, endive, great burdock and yacon provide insights into Asteraceae palaeo-polyploidization history and plant inulin production.</title>
        <authorList>
            <person name="Fan W."/>
            <person name="Wang S."/>
            <person name="Wang H."/>
            <person name="Wang A."/>
            <person name="Jiang F."/>
            <person name="Liu H."/>
            <person name="Zhao H."/>
            <person name="Xu D."/>
            <person name="Zhang Y."/>
        </authorList>
    </citation>
    <scope>NUCLEOTIDE SEQUENCE [LARGE SCALE GENOMIC DNA]</scope>
    <source>
        <strain evidence="2">cv. Punajuju</strain>
    </source>
</reference>
<gene>
    <name evidence="1" type="ORF">L2E82_13664</name>
</gene>
<evidence type="ECO:0000313" key="2">
    <source>
        <dbReference type="Proteomes" id="UP001055811"/>
    </source>
</evidence>
<dbReference type="EMBL" id="CM042011">
    <property type="protein sequence ID" value="KAI3763670.1"/>
    <property type="molecule type" value="Genomic_DNA"/>
</dbReference>
<proteinExistence type="predicted"/>
<reference evidence="1 2" key="2">
    <citation type="journal article" date="2022" name="Mol. Ecol. Resour.">
        <title>The genomes of chicory, endive, great burdock and yacon provide insights into Asteraceae paleo-polyploidization history and plant inulin production.</title>
        <authorList>
            <person name="Fan W."/>
            <person name="Wang S."/>
            <person name="Wang H."/>
            <person name="Wang A."/>
            <person name="Jiang F."/>
            <person name="Liu H."/>
            <person name="Zhao H."/>
            <person name="Xu D."/>
            <person name="Zhang Y."/>
        </authorList>
    </citation>
    <scope>NUCLEOTIDE SEQUENCE [LARGE SCALE GENOMIC DNA]</scope>
    <source>
        <strain evidence="2">cv. Punajuju</strain>
        <tissue evidence="1">Leaves</tissue>
    </source>
</reference>